<keyword evidence="2" id="KW-0378">Hydrolase</keyword>
<dbReference type="GO" id="GO:0006508">
    <property type="term" value="P:proteolysis"/>
    <property type="evidence" value="ECO:0007669"/>
    <property type="project" value="UniProtKB-KW"/>
</dbReference>
<keyword evidence="1" id="KW-0645">Protease</keyword>
<evidence type="ECO:0000256" key="2">
    <source>
        <dbReference type="ARBA" id="ARBA00022801"/>
    </source>
</evidence>
<evidence type="ECO:0000313" key="4">
    <source>
        <dbReference type="EMBL" id="QTD51906.1"/>
    </source>
</evidence>
<keyword evidence="5" id="KW-1185">Reference proteome</keyword>
<dbReference type="GO" id="GO:0004252">
    <property type="term" value="F:serine-type endopeptidase activity"/>
    <property type="evidence" value="ECO:0007669"/>
    <property type="project" value="InterPro"/>
</dbReference>
<sequence>MSVRTKFWNAITAGMGVFLFLGPIPAWAGGGPIGLAEPGGSSISEGVVWARAAIAKRGGPAAKALAAGSLTLVEVRSSLTGTRYRFQQTFDGVPLHRAGVLVVLGGTGGSPVAFFDHCHDLGTTAGLAGHRRAEKRATQDAIDHLKRTYGSGVEVAVHSNQTVYWQSEDRVAPVRRLLVQVGGDVRELLVGEHGRILADESLLASHRHLDQNTATARRSMPAKATATLREALDASSNGKTVVGKGLVFDPDPRTALGRHDLYDDSNAGDFEPAYREVALPDLQQAAGGIGLSGPFVQLTDFDVPTIPPSTREDGQWSARRGDSAFNEVMAYFHIDRNQRYVQSLGFTGARAIWNRPIAVDVHAFNGADISYFDPINRRLAFGNGCVDDAEDADVLLHHYFLALLHDVAPEWGGGDSVAIAAGFGDFWAVSRSLAGPSGRDFSPERVFHWDAYGGAYACWEGRRLDWTEARYLPERLYGVTRDEAGYSGAELWGSALYLAGLELEAAGASLHDLDAIVLESLFGVGYGVTMPQMARGLVAAARALFPEGPHDEVLRQQFLHHQILRTDVPVLALQAHAFQRAGANRRPDPGETVGLIVTIANEGEAALSEISVEIGAVEGVVAASDSVTLNDLDPGRQASNSRQPLRLTVDSAVNCGAGILVPIRVRASIDGVPAEPIELSLPVVLGQPLFEPVGIQPGLVIPDNDETGVSSTIHIEDAPAARFNGTFRVYLDIPHSYVGDLQVSLRTPDGEVAMLVDRPGDGTDEGDRLEGFFPDFVHFGTVWASTLNGDWTLIVKDLAPGDTGYLDRWSIHMDYGTICDVDRDFEPNHYRHLVLPPAEDGWLTTLQVINPGETHTNLSLSGYDASGTLLDRLFYNLAGKGSLSGRVEELFPGNRPAYVQVAAEREVLAYGNSEDAQQRQSVAMNAPAQGTETLIVPHIAEDPAFWTRGTLVNVGEGPSAPYFAGFNDYPIPIELGEPGQAMALDFQNDFFSPPIAAGAGWGRLADPLHDGGALAGVELFGLGPESNYAAGLTLDDRLNEHLIMPHLPADKATWWAGVVLLNPFEEPVSVTARIYPESFDYQPVVMLAEQSFVLEPRTKISKLVDQYFPGTDISAGVWMEFLADRPIAGYTLFGTADQQGDMAGLEGVSGGAYLQALPYLPHAVDGAYRWTGLGFLNLSDQPTSVVLLLYSEQGLLTGQFYEFLMPKGKSVQLLDSEDFDGSTWTDARWIEVRSSVPVVAFQLFGNAGSDMVSGINALRAEGAEVRDKASAVGSDQTPRAVWSR</sequence>
<dbReference type="SUPFAM" id="SSF49785">
    <property type="entry name" value="Galactose-binding domain-like"/>
    <property type="match status" value="1"/>
</dbReference>
<dbReference type="Pfam" id="PF01483">
    <property type="entry name" value="P_proprotein"/>
    <property type="match status" value="1"/>
</dbReference>
<dbReference type="EMBL" id="CP071793">
    <property type="protein sequence ID" value="QTD51906.1"/>
    <property type="molecule type" value="Genomic_DNA"/>
</dbReference>
<evidence type="ECO:0000256" key="1">
    <source>
        <dbReference type="ARBA" id="ARBA00022670"/>
    </source>
</evidence>
<dbReference type="Gene3D" id="2.60.120.260">
    <property type="entry name" value="Galactose-binding domain-like"/>
    <property type="match status" value="1"/>
</dbReference>
<dbReference type="InterPro" id="IPR002884">
    <property type="entry name" value="P_dom"/>
</dbReference>
<protein>
    <submittedName>
        <fullName evidence="4">Proprotein convertase P-domain-containing protein</fullName>
    </submittedName>
</protein>
<dbReference type="KEGG" id="scor:J3U87_05490"/>
<reference evidence="4" key="1">
    <citation type="submission" date="2021-03" db="EMBL/GenBank/DDBJ databases">
        <title>Acanthopleuribacteraceae sp. M133.</title>
        <authorList>
            <person name="Wang G."/>
        </authorList>
    </citation>
    <scope>NUCLEOTIDE SEQUENCE</scope>
    <source>
        <strain evidence="4">M133</strain>
    </source>
</reference>
<proteinExistence type="predicted"/>
<dbReference type="PROSITE" id="PS51829">
    <property type="entry name" value="P_HOMO_B"/>
    <property type="match status" value="1"/>
</dbReference>
<gene>
    <name evidence="4" type="ORF">J3U87_05490</name>
</gene>
<dbReference type="Proteomes" id="UP000663929">
    <property type="component" value="Chromosome"/>
</dbReference>
<organism evidence="4 5">
    <name type="scientific">Sulfidibacter corallicola</name>
    <dbReference type="NCBI Taxonomy" id="2818388"/>
    <lineage>
        <taxon>Bacteria</taxon>
        <taxon>Pseudomonadati</taxon>
        <taxon>Acidobacteriota</taxon>
        <taxon>Holophagae</taxon>
        <taxon>Acanthopleuribacterales</taxon>
        <taxon>Acanthopleuribacteraceae</taxon>
        <taxon>Sulfidibacter</taxon>
    </lineage>
</organism>
<accession>A0A8A4TPK7</accession>
<feature type="domain" description="P/Homo B" evidence="3">
    <location>
        <begin position="683"/>
        <end position="820"/>
    </location>
</feature>
<evidence type="ECO:0000313" key="5">
    <source>
        <dbReference type="Proteomes" id="UP000663929"/>
    </source>
</evidence>
<evidence type="ECO:0000259" key="3">
    <source>
        <dbReference type="PROSITE" id="PS51829"/>
    </source>
</evidence>
<dbReference type="SUPFAM" id="SSF55486">
    <property type="entry name" value="Metalloproteases ('zincins'), catalytic domain"/>
    <property type="match status" value="1"/>
</dbReference>
<name>A0A8A4TPK7_SULCO</name>
<dbReference type="InterPro" id="IPR008979">
    <property type="entry name" value="Galactose-bd-like_sf"/>
</dbReference>